<reference evidence="17" key="1">
    <citation type="submission" date="2018-06" db="EMBL/GenBank/DDBJ databases">
        <title>Genome assembly of Danube salmon.</title>
        <authorList>
            <person name="Macqueen D.J."/>
            <person name="Gundappa M.K."/>
        </authorList>
    </citation>
    <scope>NUCLEOTIDE SEQUENCE [LARGE SCALE GENOMIC DNA]</scope>
</reference>
<keyword evidence="7" id="KW-0732">Signal</keyword>
<feature type="region of interest" description="Disordered" evidence="14">
    <location>
        <begin position="99"/>
        <end position="118"/>
    </location>
</feature>
<evidence type="ECO:0000256" key="9">
    <source>
        <dbReference type="ARBA" id="ARBA00023157"/>
    </source>
</evidence>
<dbReference type="InterPro" id="IPR017948">
    <property type="entry name" value="TGFb_CS"/>
</dbReference>
<comment type="subunit">
    <text evidence="11">Homodimer; disulfide-linked. Interacts with GFRAL and RET; ligand of GFRAL, which mediates GDF15 internalization and cellular signaling through interaction with RET via the formation of a 2:2:2 ternary complex composed of GDF15, GFRAL and RET.</text>
</comment>
<dbReference type="PROSITE" id="PS00250">
    <property type="entry name" value="TGF_BETA_1"/>
    <property type="match status" value="1"/>
</dbReference>
<dbReference type="PROSITE" id="PS51362">
    <property type="entry name" value="TGF_BETA_2"/>
    <property type="match status" value="1"/>
</dbReference>
<keyword evidence="9" id="KW-1015">Disulfide bond</keyword>
<feature type="compositionally biased region" description="Polar residues" evidence="14">
    <location>
        <begin position="100"/>
        <end position="109"/>
    </location>
</feature>
<dbReference type="Gene3D" id="2.60.120.970">
    <property type="match status" value="1"/>
</dbReference>
<dbReference type="SUPFAM" id="SSF57501">
    <property type="entry name" value="Cystine-knot cytokines"/>
    <property type="match status" value="1"/>
</dbReference>
<keyword evidence="10" id="KW-0325">Glycoprotein</keyword>
<dbReference type="FunFam" id="2.10.90.10:FF:000039">
    <property type="entry name" value="growth/differentiation factor 15"/>
    <property type="match status" value="1"/>
</dbReference>
<evidence type="ECO:0000259" key="15">
    <source>
        <dbReference type="PROSITE" id="PS51362"/>
    </source>
</evidence>
<evidence type="ECO:0000256" key="5">
    <source>
        <dbReference type="ARBA" id="ARBA00022685"/>
    </source>
</evidence>
<dbReference type="STRING" id="62062.ENSHHUP00000051506"/>
<dbReference type="GO" id="GO:0005179">
    <property type="term" value="F:hormone activity"/>
    <property type="evidence" value="ECO:0007669"/>
    <property type="project" value="UniProtKB-KW"/>
</dbReference>
<evidence type="ECO:0000256" key="12">
    <source>
        <dbReference type="ARBA" id="ARBA00068934"/>
    </source>
</evidence>
<proteinExistence type="inferred from homology"/>
<evidence type="ECO:0000256" key="8">
    <source>
        <dbReference type="ARBA" id="ARBA00023030"/>
    </source>
</evidence>
<keyword evidence="8 13" id="KW-0339">Growth factor</keyword>
<dbReference type="GO" id="GO:0008083">
    <property type="term" value="F:growth factor activity"/>
    <property type="evidence" value="ECO:0007669"/>
    <property type="project" value="UniProtKB-KW"/>
</dbReference>
<evidence type="ECO:0000313" key="16">
    <source>
        <dbReference type="Ensembl" id="ENSHHUP00000051506.1"/>
    </source>
</evidence>
<comment type="subcellular location">
    <subcellularLocation>
        <location evidence="1">Secreted</location>
    </subcellularLocation>
</comment>
<dbReference type="Proteomes" id="UP000314982">
    <property type="component" value="Unassembled WGS sequence"/>
</dbReference>
<organism evidence="16 17">
    <name type="scientific">Hucho hucho</name>
    <name type="common">huchen</name>
    <dbReference type="NCBI Taxonomy" id="62062"/>
    <lineage>
        <taxon>Eukaryota</taxon>
        <taxon>Metazoa</taxon>
        <taxon>Chordata</taxon>
        <taxon>Craniata</taxon>
        <taxon>Vertebrata</taxon>
        <taxon>Euteleostomi</taxon>
        <taxon>Actinopterygii</taxon>
        <taxon>Neopterygii</taxon>
        <taxon>Teleostei</taxon>
        <taxon>Protacanthopterygii</taxon>
        <taxon>Salmoniformes</taxon>
        <taxon>Salmonidae</taxon>
        <taxon>Salmoninae</taxon>
        <taxon>Hucho</taxon>
    </lineage>
</organism>
<dbReference type="InterPro" id="IPR001111">
    <property type="entry name" value="TGF-b_propeptide"/>
</dbReference>
<evidence type="ECO:0000256" key="3">
    <source>
        <dbReference type="ARBA" id="ARBA00022514"/>
    </source>
</evidence>
<dbReference type="SMART" id="SM00204">
    <property type="entry name" value="TGFB"/>
    <property type="match status" value="1"/>
</dbReference>
<dbReference type="PANTHER" id="PTHR11848">
    <property type="entry name" value="TGF-BETA FAMILY"/>
    <property type="match status" value="1"/>
</dbReference>
<dbReference type="AlphaFoldDB" id="A0A4W5NHS3"/>
<evidence type="ECO:0000256" key="14">
    <source>
        <dbReference type="SAM" id="MobiDB-lite"/>
    </source>
</evidence>
<dbReference type="InterPro" id="IPR029034">
    <property type="entry name" value="Cystine-knot_cytokine"/>
</dbReference>
<dbReference type="PRINTS" id="PR00669">
    <property type="entry name" value="INHIBINA"/>
</dbReference>
<comment type="similarity">
    <text evidence="2 13">Belongs to the TGF-beta family.</text>
</comment>
<protein>
    <recommendedName>
        <fullName evidence="12">Growth/differentiation factor 15</fullName>
    </recommendedName>
</protein>
<keyword evidence="5" id="KW-0165">Cleavage on pair of basic residues</keyword>
<dbReference type="Pfam" id="PF00688">
    <property type="entry name" value="TGFb_propeptide"/>
    <property type="match status" value="1"/>
</dbReference>
<reference evidence="16" key="2">
    <citation type="submission" date="2025-08" db="UniProtKB">
        <authorList>
            <consortium name="Ensembl"/>
        </authorList>
    </citation>
    <scope>IDENTIFICATION</scope>
</reference>
<evidence type="ECO:0000256" key="13">
    <source>
        <dbReference type="RuleBase" id="RU000354"/>
    </source>
</evidence>
<keyword evidence="6" id="KW-0372">Hormone</keyword>
<accession>A0A4W5NHS3</accession>
<keyword evidence="17" id="KW-1185">Reference proteome</keyword>
<dbReference type="Pfam" id="PF00019">
    <property type="entry name" value="TGF_beta"/>
    <property type="match status" value="1"/>
</dbReference>
<keyword evidence="3" id="KW-0202">Cytokine</keyword>
<reference evidence="16" key="3">
    <citation type="submission" date="2025-09" db="UniProtKB">
        <authorList>
            <consortium name="Ensembl"/>
        </authorList>
    </citation>
    <scope>IDENTIFICATION</scope>
</reference>
<evidence type="ECO:0000256" key="4">
    <source>
        <dbReference type="ARBA" id="ARBA00022525"/>
    </source>
</evidence>
<evidence type="ECO:0000256" key="2">
    <source>
        <dbReference type="ARBA" id="ARBA00006656"/>
    </source>
</evidence>
<evidence type="ECO:0000256" key="11">
    <source>
        <dbReference type="ARBA" id="ARBA00063341"/>
    </source>
</evidence>
<keyword evidence="4" id="KW-0964">Secreted</keyword>
<dbReference type="GO" id="GO:0005615">
    <property type="term" value="C:extracellular space"/>
    <property type="evidence" value="ECO:0007669"/>
    <property type="project" value="UniProtKB-KW"/>
</dbReference>
<evidence type="ECO:0000256" key="10">
    <source>
        <dbReference type="ARBA" id="ARBA00023180"/>
    </source>
</evidence>
<dbReference type="InterPro" id="IPR015615">
    <property type="entry name" value="TGF-beta-rel"/>
</dbReference>
<sequence>MNVQGGTSDKSPEVAVRGPYISLILCNLFPTPVSLVFFSLHQGEGRPRRGQEESQRALLLEAVKTGILTSVGMEKEPRPRELASEEELRRMHRLYRETLRQLTGNSSQEGESRHSPRRTSTLLLPATVEPFKVLQSDEEHTSDVLWYRAFFHKNPNIRKDLTLARAELKLYRQLLDGSKAVEPTIMEEVHVKIYETKPLNSSLLIHTETLVQTVATRTGDLTLDIRTVVDKWRGRSDGHSLVVEVGLVVEEETDHKRTPQMVLEVDLVEPRSAGRRRRTRSNKEDNCDEDGRCCRKSVNVSFKEIGWSDWVVAPDGYNMHFCDGSCPHNYKPASMHAQVKSRLHHINKGATPRPCCVPAAYEPMVLMHYDSRGKLKLTPFNDLIVSKCHCA</sequence>
<evidence type="ECO:0000256" key="7">
    <source>
        <dbReference type="ARBA" id="ARBA00022729"/>
    </source>
</evidence>
<dbReference type="PANTHER" id="PTHR11848:SF78">
    <property type="entry name" value="GROWTH_DIFFERENTIATION FACTOR 15"/>
    <property type="match status" value="1"/>
</dbReference>
<evidence type="ECO:0000256" key="6">
    <source>
        <dbReference type="ARBA" id="ARBA00022702"/>
    </source>
</evidence>
<dbReference type="InterPro" id="IPR001839">
    <property type="entry name" value="TGF-b_C"/>
</dbReference>
<evidence type="ECO:0000256" key="1">
    <source>
        <dbReference type="ARBA" id="ARBA00004613"/>
    </source>
</evidence>
<evidence type="ECO:0000313" key="17">
    <source>
        <dbReference type="Proteomes" id="UP000314982"/>
    </source>
</evidence>
<dbReference type="Gene3D" id="2.10.90.10">
    <property type="entry name" value="Cystine-knot cytokines"/>
    <property type="match status" value="1"/>
</dbReference>
<name>A0A4W5NHS3_9TELE</name>
<dbReference type="GO" id="GO:0005125">
    <property type="term" value="F:cytokine activity"/>
    <property type="evidence" value="ECO:0007669"/>
    <property type="project" value="UniProtKB-KW"/>
</dbReference>
<dbReference type="CDD" id="cd19376">
    <property type="entry name" value="TGF_beta_GDF15"/>
    <property type="match status" value="1"/>
</dbReference>
<dbReference type="GeneTree" id="ENSGT00940000161872"/>
<dbReference type="Ensembl" id="ENSHHUT00000053326.1">
    <property type="protein sequence ID" value="ENSHHUP00000051506.1"/>
    <property type="gene ID" value="ENSHHUG00000031000.1"/>
</dbReference>
<feature type="domain" description="TGF-beta family profile" evidence="15">
    <location>
        <begin position="275"/>
        <end position="391"/>
    </location>
</feature>